<reference evidence="3" key="1">
    <citation type="journal article" date="2017" name="BMC Genomics">
        <title>Gapless genome assembly of Colletotrichum higginsianum reveals chromosome structure and association of transposable elements with secondary metabolite gene clusters.</title>
        <authorList>
            <person name="Dallery J.-F."/>
            <person name="Lapalu N."/>
            <person name="Zampounis A."/>
            <person name="Pigne S."/>
            <person name="Luyten I."/>
            <person name="Amselem J."/>
            <person name="Wittenberg A.H.J."/>
            <person name="Zhou S."/>
            <person name="de Queiroz M.V."/>
            <person name="Robin G.P."/>
            <person name="Auger A."/>
            <person name="Hainaut M."/>
            <person name="Henrissat B."/>
            <person name="Kim K.-T."/>
            <person name="Lee Y.-H."/>
            <person name="Lespinet O."/>
            <person name="Schwartz D.C."/>
            <person name="Thon M.R."/>
            <person name="O'Connell R.J."/>
        </authorList>
    </citation>
    <scope>NUCLEOTIDE SEQUENCE [LARGE SCALE GENOMIC DNA]</scope>
    <source>
        <strain evidence="3">IMI 349063</strain>
    </source>
</reference>
<feature type="region of interest" description="Disordered" evidence="1">
    <location>
        <begin position="438"/>
        <end position="473"/>
    </location>
</feature>
<dbReference type="GO" id="GO:0006508">
    <property type="term" value="P:proteolysis"/>
    <property type="evidence" value="ECO:0007669"/>
    <property type="project" value="UniProtKB-KW"/>
</dbReference>
<evidence type="ECO:0000313" key="3">
    <source>
        <dbReference type="Proteomes" id="UP000092177"/>
    </source>
</evidence>
<dbReference type="VEuPathDB" id="FungiDB:CH63R_07182"/>
<keyword evidence="2" id="KW-0645">Protease</keyword>
<gene>
    <name evidence="2" type="ORF">CH63R_07182</name>
</gene>
<protein>
    <submittedName>
        <fullName evidence="2">Immunoglobulin a1 protease</fullName>
    </submittedName>
</protein>
<accession>A0A1B7Y8W9</accession>
<dbReference type="KEGG" id="chig:CH63R_07182"/>
<feature type="compositionally biased region" description="Basic and acidic residues" evidence="1">
    <location>
        <begin position="63"/>
        <end position="80"/>
    </location>
</feature>
<feature type="compositionally biased region" description="Gly residues" evidence="1">
    <location>
        <begin position="451"/>
        <end position="460"/>
    </location>
</feature>
<keyword evidence="2" id="KW-0378">Hydrolase</keyword>
<evidence type="ECO:0000256" key="1">
    <source>
        <dbReference type="SAM" id="MobiDB-lite"/>
    </source>
</evidence>
<dbReference type="AlphaFoldDB" id="A0A1B7Y8W9"/>
<name>A0A1B7Y8W9_COLHI</name>
<dbReference type="Proteomes" id="UP000092177">
    <property type="component" value="Chromosome 5"/>
</dbReference>
<comment type="caution">
    <text evidence="2">The sequence shown here is derived from an EMBL/GenBank/DDBJ whole genome shotgun (WGS) entry which is preliminary data.</text>
</comment>
<dbReference type="EMBL" id="LTAN01000005">
    <property type="protein sequence ID" value="OBR08417.1"/>
    <property type="molecule type" value="Genomic_DNA"/>
</dbReference>
<dbReference type="OrthoDB" id="5236120at2759"/>
<proteinExistence type="predicted"/>
<sequence length="776" mass="84596">MVTTTTSFGSDDPTIVPIIVPIGKPPVICWGCVTFPANVQFKLPEFCVQILGFRVGNCPDDNSENKNGKEKENENEERTKTTTTTTSCSTTVTATYASVFCTVTLDLDQPERRRRDEGCSTLEYETKTACETITGATTTTATTVKPEPTIFSPGTCGEGACPIGKKVLAKRAPPGPKSQPNAHSWFGPEHYTNKFEFMRGETYKAYQDPSSSVNLQMEGTEEFSTGKWAAFGDDLTTVAVAGLWGCTSVIAVSKRGVWVSHFWERRPDLVLATLGDLTGGVPDFIDEGLGMFRGKAGPNGNMFDDDAEPQVFIVTRKERPTDMFLQGAPGDVALLALIRAELDVWWRRGSNHGPQREMTYDPIIPEGHAPNDPRYPGDPEFFLFRGKAMIQYQPAIACGGGGSMKIAREAGYRVWVEAEKLRDGEKNWKPSGNEQIRTLSKRQESCPVNGNPGGDNPGGLDGEDDDNTPPPKKACSSNADCSGPWCTGGGMTSFCDAGVCGCQTSKTPPPPPRKQCSSSSGCSGPECTGGRSQYLCEEGFCVCKAPQDPSICTTAKTCGYLDCNSRQDKACADGRCKCVEKTCSNVDACGFLRCSGSQEKACTGGRCSCKDRQAPAFVSGLCNTHIRIYGSEKRFSASIIVYDGSGAELYRNPNINTEYSWGETIMLNTGKLPYALKYEFLDKWLGSTKKRDHPPSLIGPNPLRYQTYSVRITAGNTIWSTMDEDKARKMVPRCEVGNWDTHGTWDPSEIVADFIDAILGQGGKVPTRDMDCRWRC</sequence>
<feature type="region of interest" description="Disordered" evidence="1">
    <location>
        <begin position="61"/>
        <end position="83"/>
    </location>
</feature>
<dbReference type="RefSeq" id="XP_018156935.1">
    <property type="nucleotide sequence ID" value="XM_018302157.1"/>
</dbReference>
<evidence type="ECO:0000313" key="2">
    <source>
        <dbReference type="EMBL" id="OBR08417.1"/>
    </source>
</evidence>
<dbReference type="GO" id="GO:0008233">
    <property type="term" value="F:peptidase activity"/>
    <property type="evidence" value="ECO:0007669"/>
    <property type="project" value="UniProtKB-KW"/>
</dbReference>
<keyword evidence="3" id="KW-1185">Reference proteome</keyword>
<organism evidence="2 3">
    <name type="scientific">Colletotrichum higginsianum (strain IMI 349063)</name>
    <name type="common">Crucifer anthracnose fungus</name>
    <dbReference type="NCBI Taxonomy" id="759273"/>
    <lineage>
        <taxon>Eukaryota</taxon>
        <taxon>Fungi</taxon>
        <taxon>Dikarya</taxon>
        <taxon>Ascomycota</taxon>
        <taxon>Pezizomycotina</taxon>
        <taxon>Sordariomycetes</taxon>
        <taxon>Hypocreomycetidae</taxon>
        <taxon>Glomerellales</taxon>
        <taxon>Glomerellaceae</taxon>
        <taxon>Colletotrichum</taxon>
        <taxon>Colletotrichum destructivum species complex</taxon>
    </lineage>
</organism>
<dbReference type="GeneID" id="28866264"/>